<dbReference type="Proteomes" id="UP000223913">
    <property type="component" value="Unassembled WGS sequence"/>
</dbReference>
<keyword evidence="3" id="KW-1185">Reference proteome</keyword>
<name>A0A2D0N170_FLAN2</name>
<dbReference type="InterPro" id="IPR016040">
    <property type="entry name" value="NAD(P)-bd_dom"/>
</dbReference>
<dbReference type="Pfam" id="PF13460">
    <property type="entry name" value="NAD_binding_10"/>
    <property type="match status" value="1"/>
</dbReference>
<feature type="domain" description="NAD(P)-binding" evidence="1">
    <location>
        <begin position="7"/>
        <end position="205"/>
    </location>
</feature>
<dbReference type="SUPFAM" id="SSF51735">
    <property type="entry name" value="NAD(P)-binding Rossmann-fold domains"/>
    <property type="match status" value="1"/>
</dbReference>
<evidence type="ECO:0000259" key="1">
    <source>
        <dbReference type="Pfam" id="PF13460"/>
    </source>
</evidence>
<dbReference type="InterPro" id="IPR036291">
    <property type="entry name" value="NAD(P)-bd_dom_sf"/>
</dbReference>
<dbReference type="RefSeq" id="WP_099154292.1">
    <property type="nucleotide sequence ID" value="NZ_PDUD01000042.1"/>
</dbReference>
<organism evidence="2 3">
    <name type="scientific">Flavilitoribacter nigricans (strain ATCC 23147 / DSM 23189 / NBRC 102662 / NCIMB 1420 / SS-2)</name>
    <name type="common">Lewinella nigricans</name>
    <dbReference type="NCBI Taxonomy" id="1122177"/>
    <lineage>
        <taxon>Bacteria</taxon>
        <taxon>Pseudomonadati</taxon>
        <taxon>Bacteroidota</taxon>
        <taxon>Saprospiria</taxon>
        <taxon>Saprospirales</taxon>
        <taxon>Lewinellaceae</taxon>
        <taxon>Flavilitoribacter</taxon>
    </lineage>
</organism>
<comment type="caution">
    <text evidence="2">The sequence shown here is derived from an EMBL/GenBank/DDBJ whole genome shotgun (WGS) entry which is preliminary data.</text>
</comment>
<dbReference type="PANTHER" id="PTHR15020">
    <property type="entry name" value="FLAVIN REDUCTASE-RELATED"/>
    <property type="match status" value="1"/>
</dbReference>
<evidence type="ECO:0000313" key="2">
    <source>
        <dbReference type="EMBL" id="PHN02264.1"/>
    </source>
</evidence>
<dbReference type="EMBL" id="PDUD01000042">
    <property type="protein sequence ID" value="PHN02264.1"/>
    <property type="molecule type" value="Genomic_DNA"/>
</dbReference>
<sequence length="218" mass="24827">MKITLIGGTGRTGREILQQALERGHEVRLIARQPDMLGIEHERLQVWTGMPNDPEVLQPALCCSDAVLSALNVSRTSDWPWAPLRSPKDLISDSIDKITRMMAVENVRRIITISAWGVNESSEEIPAWFAWFIRNSNIRFPYRDHARHENILRATDLDWTILRPSGLTNARDQKEVIISKQNVPKMKLTVSREQVARFILDCLEQGRHSREVLGISGA</sequence>
<gene>
    <name evidence="2" type="ORF">CRP01_32720</name>
</gene>
<evidence type="ECO:0000313" key="3">
    <source>
        <dbReference type="Proteomes" id="UP000223913"/>
    </source>
</evidence>
<dbReference type="AlphaFoldDB" id="A0A2D0N170"/>
<dbReference type="Gene3D" id="3.40.50.720">
    <property type="entry name" value="NAD(P)-binding Rossmann-like Domain"/>
    <property type="match status" value="1"/>
</dbReference>
<reference evidence="2 3" key="1">
    <citation type="submission" date="2017-10" db="EMBL/GenBank/DDBJ databases">
        <title>The draft genome sequence of Lewinella nigricans NBRC 102662.</title>
        <authorList>
            <person name="Wang K."/>
        </authorList>
    </citation>
    <scope>NUCLEOTIDE SEQUENCE [LARGE SCALE GENOMIC DNA]</scope>
    <source>
        <strain evidence="2 3">NBRC 102662</strain>
    </source>
</reference>
<dbReference type="OrthoDB" id="9785372at2"/>
<dbReference type="PANTHER" id="PTHR15020:SF50">
    <property type="entry name" value="UPF0659 PROTEIN YMR090W"/>
    <property type="match status" value="1"/>
</dbReference>
<accession>A0A2D0N170</accession>
<protein>
    <recommendedName>
        <fullName evidence="1">NAD(P)-binding domain-containing protein</fullName>
    </recommendedName>
</protein>
<proteinExistence type="predicted"/>